<name>A0A1D8UQJ0_9PROT</name>
<dbReference type="KEGG" id="kba:A0U89_00850"/>
<gene>
    <name evidence="3" type="ORF">A0U89_00850</name>
</gene>
<evidence type="ECO:0000313" key="3">
    <source>
        <dbReference type="EMBL" id="AOX15915.1"/>
    </source>
</evidence>
<proteinExistence type="predicted"/>
<keyword evidence="1" id="KW-0560">Oxidoreductase</keyword>
<dbReference type="AlphaFoldDB" id="A0A1D8UQJ0"/>
<reference evidence="3 4" key="1">
    <citation type="journal article" date="2016" name="Microb. Cell Fact.">
        <title>Dissection of exopolysaccharide biosynthesis in Kozakia baliensis.</title>
        <authorList>
            <person name="Brandt J.U."/>
            <person name="Jakob F."/>
            <person name="Behr J."/>
            <person name="Geissler A.J."/>
            <person name="Vogel R.F."/>
        </authorList>
    </citation>
    <scope>NUCLEOTIDE SEQUENCE [LARGE SCALE GENOMIC DNA]</scope>
    <source>
        <strain evidence="3 4">DSM 14400</strain>
    </source>
</reference>
<dbReference type="SUPFAM" id="SSF56762">
    <property type="entry name" value="HydB/Nqo4-like"/>
    <property type="match status" value="1"/>
</dbReference>
<evidence type="ECO:0000259" key="2">
    <source>
        <dbReference type="Pfam" id="PF00346"/>
    </source>
</evidence>
<dbReference type="Gene3D" id="1.10.645.10">
    <property type="entry name" value="Cytochrome-c3 Hydrogenase, chain B"/>
    <property type="match status" value="1"/>
</dbReference>
<dbReference type="InterPro" id="IPR052197">
    <property type="entry name" value="ComplexI_49kDa-like"/>
</dbReference>
<dbReference type="GO" id="GO:0048038">
    <property type="term" value="F:quinone binding"/>
    <property type="evidence" value="ECO:0007669"/>
    <property type="project" value="InterPro"/>
</dbReference>
<dbReference type="InterPro" id="IPR029014">
    <property type="entry name" value="NiFe-Hase_large"/>
</dbReference>
<dbReference type="Proteomes" id="UP000179145">
    <property type="component" value="Chromosome"/>
</dbReference>
<dbReference type="EMBL" id="CP014674">
    <property type="protein sequence ID" value="AOX15915.1"/>
    <property type="molecule type" value="Genomic_DNA"/>
</dbReference>
<sequence length="460" mass="50286">MADIIRTGERVAPAHYELDEAQWRAMIDAAPLWFIAHWCDDRRAYALFLERERPLLASTALSQKRYFALSSRLPAASWPERIAQDLWGTQPLDAADTDPALDHGFWTRGWPWSSRSGPGAAPPPLRAEDEPFRDRTGPFALNGPTLKLGFSHRGLLQNMHGLKPEEALRFVGRATASGFVAHALAYSRAIEQAVGVRPTAAARDGRSILSEIERISVHLRDIAATARLTGAGLLATHAELAEDLLAELCLRHGASRRLLDSITPEGIAPGIEAPPLAQAAYTALMPRLPLLDKLHRQFSENLRRIGLISLSQIEALSIGGLTGRASGRSFDLRQHEDDMRHVPGRAGSLLAGDAWARERLRLAEIRDSLRRIERIGAGFAAELPAPPMPPVGSGEGFGAVEGAHGDIWYWVRLREEKIDTLYARDPALSLLPALPALLRHETAPELALASFGFSPSGAEL</sequence>
<dbReference type="PANTHER" id="PTHR43485">
    <property type="entry name" value="HYDROGENASE-4 COMPONENT G"/>
    <property type="match status" value="1"/>
</dbReference>
<organism evidence="3 4">
    <name type="scientific">Kozakia baliensis</name>
    <dbReference type="NCBI Taxonomy" id="153496"/>
    <lineage>
        <taxon>Bacteria</taxon>
        <taxon>Pseudomonadati</taxon>
        <taxon>Pseudomonadota</taxon>
        <taxon>Alphaproteobacteria</taxon>
        <taxon>Acetobacterales</taxon>
        <taxon>Acetobacteraceae</taxon>
        <taxon>Kozakia</taxon>
    </lineage>
</organism>
<evidence type="ECO:0000313" key="4">
    <source>
        <dbReference type="Proteomes" id="UP000179145"/>
    </source>
</evidence>
<protein>
    <recommendedName>
        <fullName evidence="2">NADH-quinone oxidoreductase subunit D domain-containing protein</fullName>
    </recommendedName>
</protein>
<dbReference type="eggNOG" id="COG3261">
    <property type="taxonomic scope" value="Bacteria"/>
</dbReference>
<dbReference type="Pfam" id="PF00346">
    <property type="entry name" value="Complex1_49kDa"/>
    <property type="match status" value="1"/>
</dbReference>
<keyword evidence="4" id="KW-1185">Reference proteome</keyword>
<dbReference type="GO" id="GO:0051287">
    <property type="term" value="F:NAD binding"/>
    <property type="evidence" value="ECO:0007669"/>
    <property type="project" value="InterPro"/>
</dbReference>
<dbReference type="InterPro" id="IPR001135">
    <property type="entry name" value="NADH_Q_OxRdtase_suD"/>
</dbReference>
<dbReference type="STRING" id="153496.A0U89_00850"/>
<accession>A0A1D8UQJ0</accession>
<dbReference type="PANTHER" id="PTHR43485:SF1">
    <property type="entry name" value="FORMATE HYDROGENLYASE SUBUNIT 5-RELATED"/>
    <property type="match status" value="1"/>
</dbReference>
<dbReference type="GO" id="GO:0016651">
    <property type="term" value="F:oxidoreductase activity, acting on NAD(P)H"/>
    <property type="evidence" value="ECO:0007669"/>
    <property type="project" value="InterPro"/>
</dbReference>
<feature type="domain" description="NADH-quinone oxidoreductase subunit D" evidence="2">
    <location>
        <begin position="296"/>
        <end position="375"/>
    </location>
</feature>
<evidence type="ECO:0000256" key="1">
    <source>
        <dbReference type="ARBA" id="ARBA00023002"/>
    </source>
</evidence>